<dbReference type="FunFam" id="3.40.50.150:FF:000022">
    <property type="entry name" value="Ribosomal RNA small subunit methyltransferase B"/>
    <property type="match status" value="1"/>
</dbReference>
<evidence type="ECO:0000256" key="5">
    <source>
        <dbReference type="ARBA" id="ARBA00022552"/>
    </source>
</evidence>
<dbReference type="Pfam" id="PF01189">
    <property type="entry name" value="Methyltr_RsmB-F"/>
    <property type="match status" value="1"/>
</dbReference>
<dbReference type="InterPro" id="IPR049560">
    <property type="entry name" value="MeTrfase_RsmB-F_NOP2_cat"/>
</dbReference>
<dbReference type="EMBL" id="UOEW01000298">
    <property type="protein sequence ID" value="VAW41199.1"/>
    <property type="molecule type" value="Genomic_DNA"/>
</dbReference>
<dbReference type="GO" id="GO:0070475">
    <property type="term" value="P:rRNA base methylation"/>
    <property type="evidence" value="ECO:0007669"/>
    <property type="project" value="TreeGrafter"/>
</dbReference>
<dbReference type="EC" id="2.1.1.176" evidence="3"/>
<dbReference type="PRINTS" id="PR02008">
    <property type="entry name" value="RCMTFAMILY"/>
</dbReference>
<dbReference type="Gene3D" id="1.10.287.730">
    <property type="entry name" value="Helix hairpin bin"/>
    <property type="match status" value="1"/>
</dbReference>
<dbReference type="InterPro" id="IPR001678">
    <property type="entry name" value="MeTrfase_RsmB-F_NOP2_dom"/>
</dbReference>
<accession>A0A3B0VWE1</accession>
<dbReference type="NCBIfam" id="NF008149">
    <property type="entry name" value="PRK10901.1"/>
    <property type="match status" value="1"/>
</dbReference>
<dbReference type="InterPro" id="IPR054728">
    <property type="entry name" value="RsmB-like_ferredoxin"/>
</dbReference>
<evidence type="ECO:0000256" key="1">
    <source>
        <dbReference type="ARBA" id="ARBA00002724"/>
    </source>
</evidence>
<dbReference type="AlphaFoldDB" id="A0A3B0VWE1"/>
<evidence type="ECO:0000256" key="3">
    <source>
        <dbReference type="ARBA" id="ARBA00012140"/>
    </source>
</evidence>
<evidence type="ECO:0000259" key="13">
    <source>
        <dbReference type="PROSITE" id="PS51686"/>
    </source>
</evidence>
<proteinExistence type="predicted"/>
<keyword evidence="4" id="KW-0963">Cytoplasm</keyword>
<keyword evidence="8" id="KW-0949">S-adenosyl-L-methionine</keyword>
<dbReference type="GO" id="GO:0009383">
    <property type="term" value="F:rRNA (cytosine-C5-)-methyltransferase activity"/>
    <property type="evidence" value="ECO:0007669"/>
    <property type="project" value="TreeGrafter"/>
</dbReference>
<dbReference type="GO" id="GO:0003723">
    <property type="term" value="F:RNA binding"/>
    <property type="evidence" value="ECO:0007669"/>
    <property type="project" value="UniProtKB-KW"/>
</dbReference>
<dbReference type="PANTHER" id="PTHR22807">
    <property type="entry name" value="NOP2 YEAST -RELATED NOL1/NOP2/FMU SUN DOMAIN-CONTAINING"/>
    <property type="match status" value="1"/>
</dbReference>
<evidence type="ECO:0000256" key="9">
    <source>
        <dbReference type="ARBA" id="ARBA00022884"/>
    </source>
</evidence>
<dbReference type="Pfam" id="PF01029">
    <property type="entry name" value="NusB"/>
    <property type="match status" value="1"/>
</dbReference>
<dbReference type="CDD" id="cd02440">
    <property type="entry name" value="AdoMet_MTases"/>
    <property type="match status" value="1"/>
</dbReference>
<dbReference type="GO" id="GO:0006355">
    <property type="term" value="P:regulation of DNA-templated transcription"/>
    <property type="evidence" value="ECO:0007669"/>
    <property type="project" value="InterPro"/>
</dbReference>
<dbReference type="InterPro" id="IPR035926">
    <property type="entry name" value="NusB-like_sf"/>
</dbReference>
<gene>
    <name evidence="14" type="ORF">MNBD_GAMMA01-608</name>
</gene>
<dbReference type="Gene3D" id="3.40.50.150">
    <property type="entry name" value="Vaccinia Virus protein VP39"/>
    <property type="match status" value="1"/>
</dbReference>
<dbReference type="GO" id="GO:0005829">
    <property type="term" value="C:cytosol"/>
    <property type="evidence" value="ECO:0007669"/>
    <property type="project" value="TreeGrafter"/>
</dbReference>
<evidence type="ECO:0000256" key="12">
    <source>
        <dbReference type="ARBA" id="ARBA00047283"/>
    </source>
</evidence>
<keyword evidence="5" id="KW-0698">rRNA processing</keyword>
<keyword evidence="6 14" id="KW-0489">Methyltransferase</keyword>
<keyword evidence="7 14" id="KW-0808">Transferase</keyword>
<dbReference type="PANTHER" id="PTHR22807:SF61">
    <property type="entry name" value="NOL1_NOP2_SUN FAMILY PROTEIN _ ANTITERMINATION NUSB DOMAIN-CONTAINING PROTEIN"/>
    <property type="match status" value="1"/>
</dbReference>
<feature type="domain" description="SAM-dependent MTase RsmB/NOP-type" evidence="13">
    <location>
        <begin position="145"/>
        <end position="416"/>
    </location>
</feature>
<dbReference type="PROSITE" id="PS51686">
    <property type="entry name" value="SAM_MT_RSMB_NOP"/>
    <property type="match status" value="1"/>
</dbReference>
<dbReference type="InterPro" id="IPR029063">
    <property type="entry name" value="SAM-dependent_MTases_sf"/>
</dbReference>
<evidence type="ECO:0000256" key="2">
    <source>
        <dbReference type="ARBA" id="ARBA00004496"/>
    </source>
</evidence>
<comment type="function">
    <text evidence="1">Specifically methylates the cytosine at position 967 (m5C967) of 16S rRNA.</text>
</comment>
<evidence type="ECO:0000313" key="14">
    <source>
        <dbReference type="EMBL" id="VAW41199.1"/>
    </source>
</evidence>
<comment type="catalytic activity">
    <reaction evidence="12">
        <text>cytidine(967) in 16S rRNA + S-adenosyl-L-methionine = 5-methylcytidine(967) in 16S rRNA + S-adenosyl-L-homocysteine + H(+)</text>
        <dbReference type="Rhea" id="RHEA:42748"/>
        <dbReference type="Rhea" id="RHEA-COMP:10219"/>
        <dbReference type="Rhea" id="RHEA-COMP:10220"/>
        <dbReference type="ChEBI" id="CHEBI:15378"/>
        <dbReference type="ChEBI" id="CHEBI:57856"/>
        <dbReference type="ChEBI" id="CHEBI:59789"/>
        <dbReference type="ChEBI" id="CHEBI:74483"/>
        <dbReference type="ChEBI" id="CHEBI:82748"/>
        <dbReference type="EC" id="2.1.1.176"/>
    </reaction>
</comment>
<evidence type="ECO:0000256" key="6">
    <source>
        <dbReference type="ARBA" id="ARBA00022603"/>
    </source>
</evidence>
<evidence type="ECO:0000256" key="4">
    <source>
        <dbReference type="ARBA" id="ARBA00022490"/>
    </source>
</evidence>
<evidence type="ECO:0000256" key="10">
    <source>
        <dbReference type="ARBA" id="ARBA00030399"/>
    </source>
</evidence>
<keyword evidence="9" id="KW-0694">RNA-binding</keyword>
<evidence type="ECO:0000256" key="11">
    <source>
        <dbReference type="ARBA" id="ARBA00031088"/>
    </source>
</evidence>
<evidence type="ECO:0000256" key="7">
    <source>
        <dbReference type="ARBA" id="ARBA00022679"/>
    </source>
</evidence>
<comment type="subcellular location">
    <subcellularLocation>
        <location evidence="2">Cytoplasm</location>
    </subcellularLocation>
</comment>
<dbReference type="SUPFAM" id="SSF53335">
    <property type="entry name" value="S-adenosyl-L-methionine-dependent methyltransferases"/>
    <property type="match status" value="1"/>
</dbReference>
<dbReference type="NCBIfam" id="TIGR00563">
    <property type="entry name" value="rsmB"/>
    <property type="match status" value="1"/>
</dbReference>
<evidence type="ECO:0000256" key="8">
    <source>
        <dbReference type="ARBA" id="ARBA00022691"/>
    </source>
</evidence>
<reference evidence="14" key="1">
    <citation type="submission" date="2018-06" db="EMBL/GenBank/DDBJ databases">
        <authorList>
            <person name="Zhirakovskaya E."/>
        </authorList>
    </citation>
    <scope>NUCLEOTIDE SEQUENCE</scope>
</reference>
<dbReference type="Pfam" id="PF22458">
    <property type="entry name" value="RsmF-B_ferredox"/>
    <property type="match status" value="1"/>
</dbReference>
<dbReference type="InterPro" id="IPR004573">
    <property type="entry name" value="rRNA_ssu_MeTfrase_B"/>
</dbReference>
<protein>
    <recommendedName>
        <fullName evidence="3">16S rRNA (cytosine(967)-C(5))-methyltransferase</fullName>
        <ecNumber evidence="3">2.1.1.176</ecNumber>
    </recommendedName>
    <alternativeName>
        <fullName evidence="10">16S rRNA m5C967 methyltransferase</fullName>
    </alternativeName>
    <alternativeName>
        <fullName evidence="11">rRNA (cytosine-C(5)-)-methyltransferase RsmB</fullName>
    </alternativeName>
</protein>
<organism evidence="14">
    <name type="scientific">hydrothermal vent metagenome</name>
    <dbReference type="NCBI Taxonomy" id="652676"/>
    <lineage>
        <taxon>unclassified sequences</taxon>
        <taxon>metagenomes</taxon>
        <taxon>ecological metagenomes</taxon>
    </lineage>
</organism>
<dbReference type="Gene3D" id="1.10.940.10">
    <property type="entry name" value="NusB-like"/>
    <property type="match status" value="1"/>
</dbReference>
<dbReference type="InterPro" id="IPR023267">
    <property type="entry name" value="RCMT"/>
</dbReference>
<sequence>MSGPNIRTTAAQISYAVIYKKTNLSAAFKQRLTAKYPNTTKSAIKALCFTTIRNYLSLEDRWLIHVNKRPKDKLVRVIITQALTEFIYMDKPKHAVVNEAINTAKKLNKQWACALINSTLRKTVETTSHLGTNTAAQFSHPQWWIDKFTADWTNQWQQILIANNQKPPLWIRARKTPPAALLPQPHSTIPNAYKIPAQDITQIKEFQDGDISVQDASAQLAAFIIDPQDDERILDACAAPGGKTGHLLELNNNIQLDALELYPNRAKKIHANLHRLKLNANVIVADASQPQDWFSGKKYQKILLDAPCSAAGIIRRQPDIKFTREPDDLLKICQTQQNLLSAMAQLLEVNGSLLYVTCSVFNQENSNQIKNFIKTHPEFSEIKLNYPFATNCEYGIQIISGNEDMDGFYYCYLNKNDV</sequence>
<name>A0A3B0VWE1_9ZZZZ</name>
<dbReference type="SUPFAM" id="SSF48013">
    <property type="entry name" value="NusB-like"/>
    <property type="match status" value="1"/>
</dbReference>
<dbReference type="InterPro" id="IPR006027">
    <property type="entry name" value="NusB_RsmB_TIM44"/>
</dbReference>